<reference evidence="2" key="1">
    <citation type="journal article" date="1999" name="Mol. Biochem. Parasitol.">
        <title>Molecular cloning of the 22-24 kDa excretory-secretory 22U protein of Dirofilaria immitis and other filarial nematode parasites.</title>
        <authorList>
            <person name="Frank G.R."/>
            <person name="Wisnewski N."/>
            <person name="Brandt K.S."/>
            <person name="Carter C.R."/>
            <person name="Jennings N.S."/>
            <person name="Selkirk M.E."/>
        </authorList>
    </citation>
    <scope>NUCLEOTIDE SEQUENCE</scope>
</reference>
<evidence type="ECO:0000256" key="1">
    <source>
        <dbReference type="SAM" id="SignalP"/>
    </source>
</evidence>
<keyword evidence="1" id="KW-0732">Signal</keyword>
<dbReference type="AlphaFoldDB" id="P91611"/>
<dbReference type="EMBL" id="U29533">
    <property type="protein sequence ID" value="AAD11968.1"/>
    <property type="molecule type" value="mRNA"/>
</dbReference>
<sequence>MMMRFVVLLVVAIWIEMSQGQQMIKQCKCSDIAPCQLTAVQSVLPCADQCQKYITSIGGNYDQISNCFKQKQSIINDAMKCAQDAFPNACAQGEPKMVPKRFGKGLQLAVMTDINKELQRMGIANQVTQLISQGRRFFKCFQSCMMKKLGSCSPDCGLDLPSDNVMVQTVKNCAQKSGIQTASVQDLCFCVEQAGIRQLSDVCPRIQIFKTK</sequence>
<dbReference type="PANTHER" id="PTHR34401:SF3">
    <property type="entry name" value="DB DOMAIN-CONTAINING PROTEIN"/>
    <property type="match status" value="1"/>
</dbReference>
<dbReference type="PANTHER" id="PTHR34401">
    <property type="entry name" value="PROTEIN CBG12388-RELATED"/>
    <property type="match status" value="1"/>
</dbReference>
<proteinExistence type="evidence at transcript level"/>
<feature type="chain" id="PRO_5004161449" evidence="1">
    <location>
        <begin position="21"/>
        <end position="212"/>
    </location>
</feature>
<name>P91611_DIRIM</name>
<accession>P91611</accession>
<protein>
    <submittedName>
        <fullName evidence="2">p22U</fullName>
    </submittedName>
</protein>
<feature type="signal peptide" evidence="1">
    <location>
        <begin position="1"/>
        <end position="20"/>
    </location>
</feature>
<evidence type="ECO:0000313" key="2">
    <source>
        <dbReference type="EMBL" id="AAD11968.1"/>
    </source>
</evidence>
<dbReference type="SMR" id="P91611"/>
<organism evidence="2">
    <name type="scientific">Dirofilaria immitis</name>
    <name type="common">Canine heartworm</name>
    <dbReference type="NCBI Taxonomy" id="6287"/>
    <lineage>
        <taxon>Eukaryota</taxon>
        <taxon>Metazoa</taxon>
        <taxon>Ecdysozoa</taxon>
        <taxon>Nematoda</taxon>
        <taxon>Chromadorea</taxon>
        <taxon>Rhabditida</taxon>
        <taxon>Spirurina</taxon>
        <taxon>Spiruromorpha</taxon>
        <taxon>Filarioidea</taxon>
        <taxon>Onchocercidae</taxon>
        <taxon>Dirofilaria</taxon>
    </lineage>
</organism>